<evidence type="ECO:0000313" key="8">
    <source>
        <dbReference type="EMBL" id="CAD9485675.1"/>
    </source>
</evidence>
<dbReference type="PRINTS" id="PR00834">
    <property type="entry name" value="PROTEASES2C"/>
</dbReference>
<reference evidence="8" key="1">
    <citation type="submission" date="2021-01" db="EMBL/GenBank/DDBJ databases">
        <authorList>
            <person name="Corre E."/>
            <person name="Pelletier E."/>
            <person name="Niang G."/>
            <person name="Scheremetjew M."/>
            <person name="Finn R."/>
            <person name="Kale V."/>
            <person name="Holt S."/>
            <person name="Cochrane G."/>
            <person name="Meng A."/>
            <person name="Brown T."/>
            <person name="Cohen L."/>
        </authorList>
    </citation>
    <scope>NUCLEOTIDE SEQUENCE</scope>
    <source>
        <strain evidence="8">CCMP826</strain>
    </source>
</reference>
<dbReference type="PANTHER" id="PTHR43343">
    <property type="entry name" value="PEPTIDASE S12"/>
    <property type="match status" value="1"/>
</dbReference>
<dbReference type="PROSITE" id="PS50106">
    <property type="entry name" value="PDZ"/>
    <property type="match status" value="1"/>
</dbReference>
<keyword evidence="4" id="KW-0843">Virulence</keyword>
<evidence type="ECO:0000256" key="6">
    <source>
        <dbReference type="SAM" id="SignalP"/>
    </source>
</evidence>
<evidence type="ECO:0000259" key="7">
    <source>
        <dbReference type="PROSITE" id="PS50106"/>
    </source>
</evidence>
<dbReference type="SUPFAM" id="SSF50494">
    <property type="entry name" value="Trypsin-like serine proteases"/>
    <property type="match status" value="1"/>
</dbReference>
<feature type="region of interest" description="Disordered" evidence="5">
    <location>
        <begin position="107"/>
        <end position="149"/>
    </location>
</feature>
<comment type="similarity">
    <text evidence="1">Belongs to the peptidase S1C family.</text>
</comment>
<evidence type="ECO:0000256" key="2">
    <source>
        <dbReference type="ARBA" id="ARBA00022670"/>
    </source>
</evidence>
<dbReference type="SMART" id="SM00228">
    <property type="entry name" value="PDZ"/>
    <property type="match status" value="1"/>
</dbReference>
<evidence type="ECO:0000256" key="5">
    <source>
        <dbReference type="SAM" id="MobiDB-lite"/>
    </source>
</evidence>
<evidence type="ECO:0000256" key="3">
    <source>
        <dbReference type="ARBA" id="ARBA00022801"/>
    </source>
</evidence>
<dbReference type="Gene3D" id="2.30.42.10">
    <property type="match status" value="1"/>
</dbReference>
<dbReference type="Gene3D" id="2.40.10.10">
    <property type="entry name" value="Trypsin-like serine proteases"/>
    <property type="match status" value="1"/>
</dbReference>
<keyword evidence="6" id="KW-0732">Signal</keyword>
<dbReference type="Pfam" id="PF13365">
    <property type="entry name" value="Trypsin_2"/>
    <property type="match status" value="1"/>
</dbReference>
<dbReference type="EMBL" id="HBGV01007503">
    <property type="protein sequence ID" value="CAD9485675.1"/>
    <property type="molecule type" value="Transcribed_RNA"/>
</dbReference>
<gene>
    <name evidence="8" type="ORF">HTAM1171_LOCUS4567</name>
</gene>
<dbReference type="Gene3D" id="2.40.10.120">
    <property type="match status" value="1"/>
</dbReference>
<evidence type="ECO:0000256" key="1">
    <source>
        <dbReference type="ARBA" id="ARBA00010541"/>
    </source>
</evidence>
<dbReference type="InterPro" id="IPR001478">
    <property type="entry name" value="PDZ"/>
</dbReference>
<dbReference type="InterPro" id="IPR043504">
    <property type="entry name" value="Peptidase_S1_PA_chymotrypsin"/>
</dbReference>
<organism evidence="8">
    <name type="scientific">Helicotheca tamesis</name>
    <dbReference type="NCBI Taxonomy" id="374047"/>
    <lineage>
        <taxon>Eukaryota</taxon>
        <taxon>Sar</taxon>
        <taxon>Stramenopiles</taxon>
        <taxon>Ochrophyta</taxon>
        <taxon>Bacillariophyta</taxon>
        <taxon>Mediophyceae</taxon>
        <taxon>Lithodesmiophycidae</taxon>
        <taxon>Lithodesmiales</taxon>
        <taxon>Lithodesmiaceae</taxon>
        <taxon>Helicotheca</taxon>
    </lineage>
</organism>
<evidence type="ECO:0000256" key="4">
    <source>
        <dbReference type="ARBA" id="ARBA00023026"/>
    </source>
</evidence>
<dbReference type="Pfam" id="PF13180">
    <property type="entry name" value="PDZ_2"/>
    <property type="match status" value="1"/>
</dbReference>
<keyword evidence="2" id="KW-0645">Protease</keyword>
<dbReference type="InterPro" id="IPR001940">
    <property type="entry name" value="Peptidase_S1C"/>
</dbReference>
<dbReference type="PANTHER" id="PTHR43343:SF3">
    <property type="entry name" value="PROTEASE DO-LIKE 8, CHLOROPLASTIC"/>
    <property type="match status" value="1"/>
</dbReference>
<feature type="signal peptide" evidence="6">
    <location>
        <begin position="1"/>
        <end position="23"/>
    </location>
</feature>
<proteinExistence type="inferred from homology"/>
<dbReference type="GO" id="GO:0006508">
    <property type="term" value="P:proteolysis"/>
    <property type="evidence" value="ECO:0007669"/>
    <property type="project" value="UniProtKB-KW"/>
</dbReference>
<dbReference type="InterPro" id="IPR009003">
    <property type="entry name" value="Peptidase_S1_PA"/>
</dbReference>
<name>A0A7S2HB65_9STRA</name>
<dbReference type="InterPro" id="IPR051201">
    <property type="entry name" value="Chloro_Bact_Ser_Proteases"/>
</dbReference>
<dbReference type="InterPro" id="IPR036034">
    <property type="entry name" value="PDZ_sf"/>
</dbReference>
<feature type="chain" id="PRO_5031153138" description="PDZ domain-containing protein" evidence="6">
    <location>
        <begin position="24"/>
        <end position="522"/>
    </location>
</feature>
<dbReference type="AlphaFoldDB" id="A0A7S2HB65"/>
<protein>
    <recommendedName>
        <fullName evidence="7">PDZ domain-containing protein</fullName>
    </recommendedName>
</protein>
<feature type="domain" description="PDZ" evidence="7">
    <location>
        <begin position="388"/>
        <end position="507"/>
    </location>
</feature>
<keyword evidence="3" id="KW-0378">Hydrolase</keyword>
<sequence length="522" mass="56328">MMLSSRFGTAALAALIISAFTVTEFSTLNSVTAFHTAALVQSHFGVRNTCSITPHTTLYSSTSDEETKISVKASELTADMSDEERSVIDVFRKCGPSVSYVTSVMNRPAMTSTRDRRRGMYRSEGNAKEDEKKRRDKAEKPSGTPLGSGSGFIVESDGYLVTNYHVIQRAYQMNDNVKQYNKQVDDLISNSTKRLGPFADNPFVSSLTNRTSERLKLPEDVDGKDRASVYVRVNSSTKYKECRIVDVRPELDLAVLKIISAADDASISDDEAYAPIQYGSSSNLLVGQRLIAIGNPFGLDQTVTSGVVSALNREVQGVAGNTIRNCIQTDAAINPGNSGGPLLNSKGDLVGVNTMIISTSGSNAGIGFAIPGDKVRDATNEIITKDRVVTYQRKSPGWLGIEIAGEDLANILRSKMEKQKSSPQPSGANGSGAKVVEGVFVSAVKPDSPAKDVEMKSLVLTDEGTVIVGDRIVAVGGKVVNSKKDLEDDMRSRVEGEKVSITVEDADGNRRVLYVTLKRKPF</sequence>
<dbReference type="SUPFAM" id="SSF50156">
    <property type="entry name" value="PDZ domain-like"/>
    <property type="match status" value="1"/>
</dbReference>
<dbReference type="GO" id="GO:0004252">
    <property type="term" value="F:serine-type endopeptidase activity"/>
    <property type="evidence" value="ECO:0007669"/>
    <property type="project" value="InterPro"/>
</dbReference>
<accession>A0A7S2HB65</accession>
<feature type="compositionally biased region" description="Basic and acidic residues" evidence="5">
    <location>
        <begin position="125"/>
        <end position="140"/>
    </location>
</feature>